<accession>A0ABX2VAZ3</accession>
<keyword evidence="1" id="KW-0472">Membrane</keyword>
<evidence type="ECO:0000313" key="3">
    <source>
        <dbReference type="Proteomes" id="UP000078447"/>
    </source>
</evidence>
<sequence>MEFIKTFRSKLIICMIGSSAVFFLLLFTTQSVYQSFRQADFSEQETTVKRGCGKDSLSNRIFSKYNCSEGIIREDSESEILGGATGKTEKIEGPSRGKVKTAESASFFETTKEAARSKSSDWLWAGLLLAGFFMFFISHHFNQRRLRNRPISETSVIHNRTALPRPFSIHPTSTSKMPVPPQESVRLLLFDFNQQLSKPLQRRRHESLTEWTQRIELSTSLAPYLITRYAIETDVDPNELRHFKQDLTTYLRHQSSHH</sequence>
<dbReference type="Proteomes" id="UP000078447">
    <property type="component" value="Unassembled WGS sequence"/>
</dbReference>
<dbReference type="EMBL" id="LVVL01000001">
    <property type="protein sequence ID" value="OAN15394.1"/>
    <property type="molecule type" value="Genomic_DNA"/>
</dbReference>
<feature type="transmembrane region" description="Helical" evidence="1">
    <location>
        <begin position="12"/>
        <end position="33"/>
    </location>
</feature>
<feature type="transmembrane region" description="Helical" evidence="1">
    <location>
        <begin position="122"/>
        <end position="141"/>
    </location>
</feature>
<evidence type="ECO:0008006" key="4">
    <source>
        <dbReference type="Google" id="ProtNLM"/>
    </source>
</evidence>
<evidence type="ECO:0000256" key="1">
    <source>
        <dbReference type="SAM" id="Phobius"/>
    </source>
</evidence>
<name>A0ABX2VAZ3_9BACL</name>
<comment type="caution">
    <text evidence="2">The sequence shown here is derived from an EMBL/GenBank/DDBJ whole genome shotgun (WGS) entry which is preliminary data.</text>
</comment>
<organism evidence="2 3">
    <name type="scientific">Exiguobacterium undae</name>
    <dbReference type="NCBI Taxonomy" id="169177"/>
    <lineage>
        <taxon>Bacteria</taxon>
        <taxon>Bacillati</taxon>
        <taxon>Bacillota</taxon>
        <taxon>Bacilli</taxon>
        <taxon>Bacillales</taxon>
        <taxon>Bacillales Family XII. Incertae Sedis</taxon>
        <taxon>Exiguobacterium</taxon>
    </lineage>
</organism>
<reference evidence="2 3" key="1">
    <citation type="submission" date="2016-03" db="EMBL/GenBank/DDBJ databases">
        <authorList>
            <person name="Cho S.-Y."/>
            <person name="Lim S."/>
            <person name="Kim H."/>
            <person name="Soh E.H."/>
            <person name="Moon J.S."/>
        </authorList>
    </citation>
    <scope>NUCLEOTIDE SEQUENCE [LARGE SCALE GENOMIC DNA]</scope>
    <source>
        <strain evidence="2 3">KCTC 3810</strain>
    </source>
</reference>
<protein>
    <recommendedName>
        <fullName evidence="4">DUF4129 domain-containing protein</fullName>
    </recommendedName>
</protein>
<dbReference type="RefSeq" id="WP_028106234.1">
    <property type="nucleotide sequence ID" value="NZ_LVVL01000001.1"/>
</dbReference>
<keyword evidence="1" id="KW-1133">Transmembrane helix</keyword>
<keyword evidence="1" id="KW-0812">Transmembrane</keyword>
<keyword evidence="3" id="KW-1185">Reference proteome</keyword>
<proteinExistence type="predicted"/>
<evidence type="ECO:0000313" key="2">
    <source>
        <dbReference type="EMBL" id="OAN15394.1"/>
    </source>
</evidence>
<gene>
    <name evidence="2" type="ORF">A3783_05515</name>
</gene>